<reference evidence="1" key="1">
    <citation type="submission" date="2021-03" db="EMBL/GenBank/DDBJ databases">
        <title>Evolutionary priming and transition to the ectomycorrhizal habit in an iconic lineage of mushroom-forming fungi: is preadaptation a requirement?</title>
        <authorList>
            <consortium name="DOE Joint Genome Institute"/>
            <person name="Looney B.P."/>
            <person name="Miyauchi S."/>
            <person name="Morin E."/>
            <person name="Drula E."/>
            <person name="Courty P.E."/>
            <person name="Chicoki N."/>
            <person name="Fauchery L."/>
            <person name="Kohler A."/>
            <person name="Kuo A."/>
            <person name="LaButti K."/>
            <person name="Pangilinan J."/>
            <person name="Lipzen A."/>
            <person name="Riley R."/>
            <person name="Andreopoulos W."/>
            <person name="He G."/>
            <person name="Johnson J."/>
            <person name="Barry K.W."/>
            <person name="Grigoriev I.V."/>
            <person name="Nagy L."/>
            <person name="Hibbett D."/>
            <person name="Henrissat B."/>
            <person name="Matheny P.B."/>
            <person name="Labbe J."/>
            <person name="Martin A.F."/>
        </authorList>
    </citation>
    <scope>NUCLEOTIDE SEQUENCE</scope>
    <source>
        <strain evidence="1">BPL698</strain>
    </source>
</reference>
<evidence type="ECO:0000313" key="2">
    <source>
        <dbReference type="Proteomes" id="UP001207468"/>
    </source>
</evidence>
<evidence type="ECO:0000313" key="1">
    <source>
        <dbReference type="EMBL" id="KAI9510427.1"/>
    </source>
</evidence>
<dbReference type="EMBL" id="JAGFNK010000042">
    <property type="protein sequence ID" value="KAI9510427.1"/>
    <property type="molecule type" value="Genomic_DNA"/>
</dbReference>
<name>A0ACC0UG01_9AGAM</name>
<gene>
    <name evidence="1" type="ORF">F5148DRAFT_1147542</name>
</gene>
<organism evidence="1 2">
    <name type="scientific">Russula earlei</name>
    <dbReference type="NCBI Taxonomy" id="71964"/>
    <lineage>
        <taxon>Eukaryota</taxon>
        <taxon>Fungi</taxon>
        <taxon>Dikarya</taxon>
        <taxon>Basidiomycota</taxon>
        <taxon>Agaricomycotina</taxon>
        <taxon>Agaricomycetes</taxon>
        <taxon>Russulales</taxon>
        <taxon>Russulaceae</taxon>
        <taxon>Russula</taxon>
    </lineage>
</organism>
<proteinExistence type="predicted"/>
<sequence length="255" mass="28311">MFLRMASWRSFVFLLYCHCHQIQAVGAAGTLVHGFFGDMFRKVMCAMPRGIVTRNQLHSQLAPPLDACMRDLGPYQFGSSGSFPHILLLDMFPVVFQSPEPIIRKPLVGGSVEIWGPPYMNTLTGHRAGPSRITLYKVCGGKLHLQAPLHEDLGSSTANGNEAVRPVSASRQHGGGSFTSVLCWFYLYTCTTRTPTLESVGPLRFKFQQATTQTLTFPGVLNAPRSLSFIAVDMEVVRCREVEQLFEQVSWVNVN</sequence>
<protein>
    <submittedName>
        <fullName evidence="1">Uncharacterized protein</fullName>
    </submittedName>
</protein>
<keyword evidence="2" id="KW-1185">Reference proteome</keyword>
<accession>A0ACC0UG01</accession>
<comment type="caution">
    <text evidence="1">The sequence shown here is derived from an EMBL/GenBank/DDBJ whole genome shotgun (WGS) entry which is preliminary data.</text>
</comment>
<dbReference type="Proteomes" id="UP001207468">
    <property type="component" value="Unassembled WGS sequence"/>
</dbReference>